<evidence type="ECO:0000313" key="2">
    <source>
        <dbReference type="EMBL" id="OIV37492.1"/>
    </source>
</evidence>
<dbReference type="OrthoDB" id="2881403at2"/>
<dbReference type="Pfam" id="PF13160">
    <property type="entry name" value="DUF3995"/>
    <property type="match status" value="1"/>
</dbReference>
<feature type="transmembrane region" description="Helical" evidence="1">
    <location>
        <begin position="93"/>
        <end position="118"/>
    </location>
</feature>
<keyword evidence="1" id="KW-1133">Transmembrane helix</keyword>
<feature type="transmembrane region" description="Helical" evidence="1">
    <location>
        <begin position="138"/>
        <end position="160"/>
    </location>
</feature>
<feature type="transmembrane region" description="Helical" evidence="1">
    <location>
        <begin position="12"/>
        <end position="32"/>
    </location>
</feature>
<keyword evidence="1" id="KW-0812">Transmembrane</keyword>
<evidence type="ECO:0008006" key="4">
    <source>
        <dbReference type="Google" id="ProtNLM"/>
    </source>
</evidence>
<name>A0A1J7C7I0_9ACTN</name>
<evidence type="ECO:0000256" key="1">
    <source>
        <dbReference type="SAM" id="Phobius"/>
    </source>
</evidence>
<evidence type="ECO:0000313" key="3">
    <source>
        <dbReference type="Proteomes" id="UP000243342"/>
    </source>
</evidence>
<keyword evidence="3" id="KW-1185">Reference proteome</keyword>
<reference evidence="2 3" key="1">
    <citation type="submission" date="2016-10" db="EMBL/GenBank/DDBJ databases">
        <title>Genome sequence of Streptomyces gilvigriseus MUSC 26.</title>
        <authorList>
            <person name="Lee L.-H."/>
            <person name="Ser H.-L."/>
        </authorList>
    </citation>
    <scope>NUCLEOTIDE SEQUENCE [LARGE SCALE GENOMIC DNA]</scope>
    <source>
        <strain evidence="2 3">MUSC 26</strain>
    </source>
</reference>
<dbReference type="Proteomes" id="UP000243342">
    <property type="component" value="Unassembled WGS sequence"/>
</dbReference>
<dbReference type="AlphaFoldDB" id="A0A1J7C7I0"/>
<comment type="caution">
    <text evidence="2">The sequence shown here is derived from an EMBL/GenBank/DDBJ whole genome shotgun (WGS) entry which is preliminary data.</text>
</comment>
<gene>
    <name evidence="2" type="ORF">BIV57_10965</name>
</gene>
<accession>A0A1J7C7I0</accession>
<keyword evidence="1" id="KW-0472">Membrane</keyword>
<feature type="transmembrane region" description="Helical" evidence="1">
    <location>
        <begin position="57"/>
        <end position="81"/>
    </location>
</feature>
<protein>
    <recommendedName>
        <fullName evidence="4">DUF3995 domain-containing protein</fullName>
    </recommendedName>
</protein>
<dbReference type="InterPro" id="IPR025058">
    <property type="entry name" value="DUF3995"/>
</dbReference>
<dbReference type="EMBL" id="MLCF01000052">
    <property type="protein sequence ID" value="OIV37492.1"/>
    <property type="molecule type" value="Genomic_DNA"/>
</dbReference>
<proteinExistence type="predicted"/>
<sequence>MADSFGAPVRRSTGAAYAACAWGLVFALVSFYRGSGGRTGLDTIGGAIERRALAGDAAIYAAVWITGVLKLLGAGLALALVRPWGRRMPRWSVLVPAWIAAVGLTLYGGLLEVTNLLAATHAVTPAQPVEWKPLWWHLYLWDLSFLVWGLLFAVALRRYLRTNGALRRG</sequence>
<organism evidence="2 3">
    <name type="scientific">Mangrovactinospora gilvigrisea</name>
    <dbReference type="NCBI Taxonomy" id="1428644"/>
    <lineage>
        <taxon>Bacteria</taxon>
        <taxon>Bacillati</taxon>
        <taxon>Actinomycetota</taxon>
        <taxon>Actinomycetes</taxon>
        <taxon>Kitasatosporales</taxon>
        <taxon>Streptomycetaceae</taxon>
        <taxon>Mangrovactinospora</taxon>
    </lineage>
</organism>